<reference evidence="2 3" key="1">
    <citation type="submission" date="2018-12" db="EMBL/GenBank/DDBJ databases">
        <title>Genome of Verticillium dahliae isolate Getta Getta.</title>
        <authorList>
            <person name="Gardiner D.M."/>
        </authorList>
    </citation>
    <scope>NUCLEOTIDE SEQUENCE [LARGE SCALE GENOMIC DNA]</scope>
    <source>
        <strain evidence="2 3">Getta Getta</strain>
    </source>
</reference>
<evidence type="ECO:0000313" key="3">
    <source>
        <dbReference type="Proteomes" id="UP000288725"/>
    </source>
</evidence>
<protein>
    <submittedName>
        <fullName evidence="2">Uncharacterized protein</fullName>
    </submittedName>
</protein>
<gene>
    <name evidence="2" type="ORF">VDGE_30309</name>
</gene>
<dbReference type="AlphaFoldDB" id="A0A444RWJ7"/>
<dbReference type="EMBL" id="RSDZ01000064">
    <property type="protein sequence ID" value="RXG45494.1"/>
    <property type="molecule type" value="Genomic_DNA"/>
</dbReference>
<name>A0A444RWJ7_VERDA</name>
<sequence>MADWEGDWGFEPRVLEMVESSIAPYIIDYERNSPCPFVALQTISDGPSTAFELLQLETEYFCSSNLTSVLSWQCTYALIHTSLGVDSIPPLSSFSPVLNSSRDIGG</sequence>
<accession>A0A444RWJ7</accession>
<organism evidence="2 3">
    <name type="scientific">Verticillium dahliae</name>
    <name type="common">Verticillium wilt</name>
    <dbReference type="NCBI Taxonomy" id="27337"/>
    <lineage>
        <taxon>Eukaryota</taxon>
        <taxon>Fungi</taxon>
        <taxon>Dikarya</taxon>
        <taxon>Ascomycota</taxon>
        <taxon>Pezizomycotina</taxon>
        <taxon>Sordariomycetes</taxon>
        <taxon>Hypocreomycetidae</taxon>
        <taxon>Glomerellales</taxon>
        <taxon>Plectosphaerellaceae</taxon>
        <taxon>Verticillium</taxon>
    </lineage>
</organism>
<evidence type="ECO:0000313" key="2">
    <source>
        <dbReference type="EMBL" id="RXG45494.1"/>
    </source>
</evidence>
<comment type="caution">
    <text evidence="2">The sequence shown here is derived from an EMBL/GenBank/DDBJ whole genome shotgun (WGS) entry which is preliminary data.</text>
</comment>
<feature type="compositionally biased region" description="Polar residues" evidence="1">
    <location>
        <begin position="90"/>
        <end position="106"/>
    </location>
</feature>
<dbReference type="Proteomes" id="UP000288725">
    <property type="component" value="Chromosome 3"/>
</dbReference>
<proteinExistence type="predicted"/>
<feature type="region of interest" description="Disordered" evidence="1">
    <location>
        <begin position="86"/>
        <end position="106"/>
    </location>
</feature>
<evidence type="ECO:0000256" key="1">
    <source>
        <dbReference type="SAM" id="MobiDB-lite"/>
    </source>
</evidence>